<evidence type="ECO:0000256" key="3">
    <source>
        <dbReference type="ARBA" id="ARBA00022553"/>
    </source>
</evidence>
<evidence type="ECO:0000256" key="7">
    <source>
        <dbReference type="ARBA" id="ARBA00022840"/>
    </source>
</evidence>
<dbReference type="GO" id="GO:0005524">
    <property type="term" value="F:ATP binding"/>
    <property type="evidence" value="ECO:0007669"/>
    <property type="project" value="UniProtKB-KW"/>
</dbReference>
<comment type="catalytic activity">
    <reaction evidence="1">
        <text>ATP + protein L-histidine = ADP + protein N-phospho-L-histidine.</text>
        <dbReference type="EC" id="2.7.13.3"/>
    </reaction>
</comment>
<accession>A0A1K2HZ95</accession>
<evidence type="ECO:0000256" key="1">
    <source>
        <dbReference type="ARBA" id="ARBA00000085"/>
    </source>
</evidence>
<keyword evidence="7" id="KW-0067">ATP-binding</keyword>
<dbReference type="SMART" id="SM00387">
    <property type="entry name" value="HATPase_c"/>
    <property type="match status" value="1"/>
</dbReference>
<dbReference type="InterPro" id="IPR003661">
    <property type="entry name" value="HisK_dim/P_dom"/>
</dbReference>
<keyword evidence="5" id="KW-0547">Nucleotide-binding</keyword>
<feature type="domain" description="Histidine kinase" evidence="10">
    <location>
        <begin position="350"/>
        <end position="566"/>
    </location>
</feature>
<keyword evidence="8" id="KW-0902">Two-component regulatory system</keyword>
<reference evidence="11 12" key="1">
    <citation type="submission" date="2016-11" db="EMBL/GenBank/DDBJ databases">
        <authorList>
            <person name="Jaros S."/>
            <person name="Januszkiewicz K."/>
            <person name="Wedrychowicz H."/>
        </authorList>
    </citation>
    <scope>NUCLEOTIDE SEQUENCE [LARGE SCALE GENOMIC DNA]</scope>
    <source>
        <strain evidence="11 12">ATCC 23634</strain>
    </source>
</reference>
<evidence type="ECO:0000256" key="8">
    <source>
        <dbReference type="ARBA" id="ARBA00023012"/>
    </source>
</evidence>
<evidence type="ECO:0000256" key="2">
    <source>
        <dbReference type="ARBA" id="ARBA00012438"/>
    </source>
</evidence>
<keyword evidence="4" id="KW-0808">Transferase</keyword>
<evidence type="ECO:0000256" key="6">
    <source>
        <dbReference type="ARBA" id="ARBA00022777"/>
    </source>
</evidence>
<keyword evidence="9" id="KW-0472">Membrane</keyword>
<evidence type="ECO:0000256" key="4">
    <source>
        <dbReference type="ARBA" id="ARBA00022679"/>
    </source>
</evidence>
<dbReference type="SUPFAM" id="SSF47384">
    <property type="entry name" value="Homodimeric domain of signal transducing histidine kinase"/>
    <property type="match status" value="1"/>
</dbReference>
<dbReference type="InterPro" id="IPR005467">
    <property type="entry name" value="His_kinase_dom"/>
</dbReference>
<dbReference type="Gene3D" id="1.10.287.130">
    <property type="match status" value="1"/>
</dbReference>
<dbReference type="GO" id="GO:0000155">
    <property type="term" value="F:phosphorelay sensor kinase activity"/>
    <property type="evidence" value="ECO:0007669"/>
    <property type="project" value="InterPro"/>
</dbReference>
<dbReference type="AlphaFoldDB" id="A0A1K2HZ95"/>
<evidence type="ECO:0000256" key="9">
    <source>
        <dbReference type="SAM" id="Phobius"/>
    </source>
</evidence>
<protein>
    <recommendedName>
        <fullName evidence="2">histidine kinase</fullName>
        <ecNumber evidence="2">2.7.13.3</ecNumber>
    </recommendedName>
</protein>
<keyword evidence="12" id="KW-1185">Reference proteome</keyword>
<name>A0A1K2HZ95_9HYPH</name>
<dbReference type="SUPFAM" id="SSF55874">
    <property type="entry name" value="ATPase domain of HSP90 chaperone/DNA topoisomerase II/histidine kinase"/>
    <property type="match status" value="1"/>
</dbReference>
<evidence type="ECO:0000313" key="12">
    <source>
        <dbReference type="Proteomes" id="UP000183447"/>
    </source>
</evidence>
<evidence type="ECO:0000313" key="11">
    <source>
        <dbReference type="EMBL" id="SFZ85409.1"/>
    </source>
</evidence>
<dbReference type="RefSeq" id="WP_072343593.1">
    <property type="nucleotide sequence ID" value="NZ_FPKU01000002.1"/>
</dbReference>
<evidence type="ECO:0000256" key="5">
    <source>
        <dbReference type="ARBA" id="ARBA00022741"/>
    </source>
</evidence>
<dbReference type="PANTHER" id="PTHR43065:SF46">
    <property type="entry name" value="C4-DICARBOXYLATE TRANSPORT SENSOR PROTEIN DCTB"/>
    <property type="match status" value="1"/>
</dbReference>
<dbReference type="InterPro" id="IPR004358">
    <property type="entry name" value="Sig_transdc_His_kin-like_C"/>
</dbReference>
<gene>
    <name evidence="11" type="ORF">SAMN02983003_2573</name>
</gene>
<dbReference type="OrthoDB" id="9796100at2"/>
<dbReference type="STRING" id="665118.SAMN02983003_2573"/>
<dbReference type="CDD" id="cd00082">
    <property type="entry name" value="HisKA"/>
    <property type="match status" value="1"/>
</dbReference>
<organism evidence="11 12">
    <name type="scientific">Devosia enhydra</name>
    <dbReference type="NCBI Taxonomy" id="665118"/>
    <lineage>
        <taxon>Bacteria</taxon>
        <taxon>Pseudomonadati</taxon>
        <taxon>Pseudomonadota</taxon>
        <taxon>Alphaproteobacteria</taxon>
        <taxon>Hyphomicrobiales</taxon>
        <taxon>Devosiaceae</taxon>
        <taxon>Devosia</taxon>
    </lineage>
</organism>
<dbReference type="PANTHER" id="PTHR43065">
    <property type="entry name" value="SENSOR HISTIDINE KINASE"/>
    <property type="match status" value="1"/>
</dbReference>
<keyword evidence="6 11" id="KW-0418">Kinase</keyword>
<keyword evidence="9" id="KW-1133">Transmembrane helix</keyword>
<dbReference type="Gene3D" id="3.30.565.10">
    <property type="entry name" value="Histidine kinase-like ATPase, C-terminal domain"/>
    <property type="match status" value="1"/>
</dbReference>
<dbReference type="InterPro" id="IPR003594">
    <property type="entry name" value="HATPase_dom"/>
</dbReference>
<keyword evidence="9" id="KW-0812">Transmembrane</keyword>
<dbReference type="InterPro" id="IPR036097">
    <property type="entry name" value="HisK_dim/P_sf"/>
</dbReference>
<dbReference type="Proteomes" id="UP000183447">
    <property type="component" value="Unassembled WGS sequence"/>
</dbReference>
<proteinExistence type="predicted"/>
<feature type="transmembrane region" description="Helical" evidence="9">
    <location>
        <begin position="6"/>
        <end position="27"/>
    </location>
</feature>
<dbReference type="Pfam" id="PF02518">
    <property type="entry name" value="HATPase_c"/>
    <property type="match status" value="1"/>
</dbReference>
<sequence>MNVLWRILPALAVLQVIPFAFVAYMSYTAHTEQLDVLRDVQTSTQWDVHQASLEHARLMGAFDALVTRQTDIDDDDLDHAELRLAIFVSRIDILAVRTANAPLAIPDGYQETMSTHSKVSRAMLSELRAARHSASTPADLQRIATSLRPIGTSINMMLADMVLYSTEMQRRQEIIAGSRTRPALILLIASLFLGYGLNLLQLWRSQRLNERLAVAIADERNAINDLNRLLDTIPSGVMILSQVSDTPLTKNARVDALGGPSMDELMRCVGEIREKMAGEGSVPAMSSGEAQLTLVNEEGLGRRLNIRVVYPDWSTEKYVVYVQDLGSTGVEVIKAAETARMITLGHITGAVAHELNQPLAVIRAAAENGLLLLRSHSPNSMEAALAKLERIANHAARAGRIVSQIQRYVMPPDDGDAPFIVKDRLNNAIGYVADTMRAEQVALHLDIRDRFAKVLGDGHLFEQVLVNILYNAVEAFRARPREGKTVSIKLKRVSRRVVIAILDNAGGLSAQVAADPFAPFATTKGSAGSGLGLAITKAGVTAMGGTIRLRSFATGVAVLVTLPVAGDTHVN</sequence>
<dbReference type="SMART" id="SM00388">
    <property type="entry name" value="HisKA"/>
    <property type="match status" value="1"/>
</dbReference>
<dbReference type="EC" id="2.7.13.3" evidence="2"/>
<dbReference type="EMBL" id="FPKU01000002">
    <property type="protein sequence ID" value="SFZ85409.1"/>
    <property type="molecule type" value="Genomic_DNA"/>
</dbReference>
<dbReference type="PRINTS" id="PR00344">
    <property type="entry name" value="BCTRLSENSOR"/>
</dbReference>
<dbReference type="InterPro" id="IPR036890">
    <property type="entry name" value="HATPase_C_sf"/>
</dbReference>
<keyword evidence="3" id="KW-0597">Phosphoprotein</keyword>
<dbReference type="PROSITE" id="PS50109">
    <property type="entry name" value="HIS_KIN"/>
    <property type="match status" value="1"/>
</dbReference>
<evidence type="ECO:0000259" key="10">
    <source>
        <dbReference type="PROSITE" id="PS50109"/>
    </source>
</evidence>